<proteinExistence type="predicted"/>
<feature type="non-terminal residue" evidence="4">
    <location>
        <position position="1"/>
    </location>
</feature>
<dbReference type="NCBIfam" id="TIGR04183">
    <property type="entry name" value="Por_Secre_tail"/>
    <property type="match status" value="1"/>
</dbReference>
<dbReference type="InterPro" id="IPR000601">
    <property type="entry name" value="PKD_dom"/>
</dbReference>
<dbReference type="InterPro" id="IPR008972">
    <property type="entry name" value="Cupredoxin"/>
</dbReference>
<organism evidence="4 5">
    <name type="scientific">Neolewinella agarilytica</name>
    <dbReference type="NCBI Taxonomy" id="478744"/>
    <lineage>
        <taxon>Bacteria</taxon>
        <taxon>Pseudomonadati</taxon>
        <taxon>Bacteroidota</taxon>
        <taxon>Saprospiria</taxon>
        <taxon>Saprospirales</taxon>
        <taxon>Lewinellaceae</taxon>
        <taxon>Neolewinella</taxon>
    </lineage>
</organism>
<keyword evidence="2" id="KW-0186">Copper</keyword>
<dbReference type="InterPro" id="IPR026444">
    <property type="entry name" value="Secre_tail"/>
</dbReference>
<dbReference type="AlphaFoldDB" id="A0A1H9H3P8"/>
<dbReference type="CDD" id="cd00146">
    <property type="entry name" value="PKD"/>
    <property type="match status" value="1"/>
</dbReference>
<dbReference type="SMART" id="SM00089">
    <property type="entry name" value="PKD"/>
    <property type="match status" value="1"/>
</dbReference>
<reference evidence="5" key="1">
    <citation type="submission" date="2016-10" db="EMBL/GenBank/DDBJ databases">
        <authorList>
            <person name="Varghese N."/>
            <person name="Submissions S."/>
        </authorList>
    </citation>
    <scope>NUCLEOTIDE SEQUENCE [LARGE SCALE GENOMIC DNA]</scope>
    <source>
        <strain evidence="5">DSM 24740</strain>
    </source>
</reference>
<evidence type="ECO:0000256" key="2">
    <source>
        <dbReference type="ARBA" id="ARBA00023008"/>
    </source>
</evidence>
<gene>
    <name evidence="4" type="ORF">SAMN05444359_1121</name>
</gene>
<dbReference type="GO" id="GO:0005507">
    <property type="term" value="F:copper ion binding"/>
    <property type="evidence" value="ECO:0007669"/>
    <property type="project" value="InterPro"/>
</dbReference>
<accession>A0A1H9H3P8</accession>
<evidence type="ECO:0000259" key="3">
    <source>
        <dbReference type="PROSITE" id="PS50093"/>
    </source>
</evidence>
<dbReference type="RefSeq" id="WP_139211857.1">
    <property type="nucleotide sequence ID" value="NZ_FOFB01000012.1"/>
</dbReference>
<keyword evidence="5" id="KW-1185">Reference proteome</keyword>
<protein>
    <submittedName>
        <fullName evidence="4">Por secretion system C-terminal sorting domain-containing protein</fullName>
    </submittedName>
</protein>
<dbReference type="Gene3D" id="2.60.40.420">
    <property type="entry name" value="Cupredoxins - blue copper proteins"/>
    <property type="match status" value="2"/>
</dbReference>
<dbReference type="InParanoid" id="A0A1H9H3P8"/>
<dbReference type="InterPro" id="IPR052721">
    <property type="entry name" value="ET_Amicyanin"/>
</dbReference>
<dbReference type="PANTHER" id="PTHR36507">
    <property type="entry name" value="BLL1555 PROTEIN"/>
    <property type="match status" value="1"/>
</dbReference>
<evidence type="ECO:0000313" key="5">
    <source>
        <dbReference type="Proteomes" id="UP000199021"/>
    </source>
</evidence>
<evidence type="ECO:0000313" key="4">
    <source>
        <dbReference type="EMBL" id="SEQ56877.1"/>
    </source>
</evidence>
<dbReference type="Gene3D" id="2.60.40.10">
    <property type="entry name" value="Immunoglobulins"/>
    <property type="match status" value="1"/>
</dbReference>
<dbReference type="Pfam" id="PF00127">
    <property type="entry name" value="Copper-bind"/>
    <property type="match status" value="1"/>
</dbReference>
<dbReference type="Pfam" id="PF18911">
    <property type="entry name" value="PKD_4"/>
    <property type="match status" value="1"/>
</dbReference>
<sequence length="617" mass="65335">IAAGDRIEWRWTGEIAHTATSSVDTGPDSWDSGLLGTGATYQSPVLSAGLHNYYCIPHGTPGGNGMAGTITVLPDCTDGQVAVAISFNSTGTGAGYNVFVDGNLVTGGPFSYDASGTTSTSVFVVGDGQSHSIEVRDTDDATCSVSTQIETGLCPVTDTCQMLLVAETTGGCTENNQTQVQLTISNDDPGLNGFNLFVDGVLWPDSPFGYVNGGETLLEILVPAMGQTSTFTVVDIADTTCTVRSEVALPNCTGFCTLTDLETITGARRHEVAVRDFDFFPRDLTVAVGDTVTFVWTGQIPHTSTSDEREGPLVWESGLLGQGAVYEVVISEPGLHGYYCIPHGGPNGIGMAGSIMATEDCTDGLVTVLIRFNASMGSVGFRVFLDGEELDSTYTYNDPNGANEITLTLPGDGLERLLTVQDLTTSFCAVTVPFRTQECSVGCSGFTTSFTFTPESGFNVQFDGEAQAATDWLWGFGDGSISREENPLHQYATAGEYRVCLLAQDSLNDCTSNYCETITVGTVATNGPRGRTRILNVYPNPIDGTLPAWTITGLQGADLGETLPVTLLDISGRILLERILTGVPELRFAGPDNLPAGMYLLRVQGSSGFYLAKLIVK</sequence>
<dbReference type="InterPro" id="IPR000923">
    <property type="entry name" value="BlueCu_1"/>
</dbReference>
<dbReference type="InterPro" id="IPR035986">
    <property type="entry name" value="PKD_dom_sf"/>
</dbReference>
<name>A0A1H9H3P8_9BACT</name>
<evidence type="ECO:0000256" key="1">
    <source>
        <dbReference type="ARBA" id="ARBA00022723"/>
    </source>
</evidence>
<feature type="domain" description="PKD" evidence="3">
    <location>
        <begin position="472"/>
        <end position="525"/>
    </location>
</feature>
<dbReference type="PROSITE" id="PS50093">
    <property type="entry name" value="PKD"/>
    <property type="match status" value="1"/>
</dbReference>
<dbReference type="SUPFAM" id="SSF49299">
    <property type="entry name" value="PKD domain"/>
    <property type="match status" value="1"/>
</dbReference>
<dbReference type="GO" id="GO:0009055">
    <property type="term" value="F:electron transfer activity"/>
    <property type="evidence" value="ECO:0007669"/>
    <property type="project" value="InterPro"/>
</dbReference>
<dbReference type="EMBL" id="FOFB01000012">
    <property type="protein sequence ID" value="SEQ56877.1"/>
    <property type="molecule type" value="Genomic_DNA"/>
</dbReference>
<dbReference type="STRING" id="478744.SAMN05444359_1121"/>
<dbReference type="InterPro" id="IPR013783">
    <property type="entry name" value="Ig-like_fold"/>
</dbReference>
<dbReference type="PANTHER" id="PTHR36507:SF1">
    <property type="entry name" value="BLL1555 PROTEIN"/>
    <property type="match status" value="1"/>
</dbReference>
<dbReference type="InterPro" id="IPR022409">
    <property type="entry name" value="PKD/Chitinase_dom"/>
</dbReference>
<keyword evidence="1" id="KW-0479">Metal-binding</keyword>
<dbReference type="OrthoDB" id="1491323at2"/>
<dbReference type="Proteomes" id="UP000199021">
    <property type="component" value="Unassembled WGS sequence"/>
</dbReference>
<dbReference type="SUPFAM" id="SSF49503">
    <property type="entry name" value="Cupredoxins"/>
    <property type="match status" value="2"/>
</dbReference>